<proteinExistence type="inferred from homology"/>
<name>A0ABV5QEV2_9ACTN</name>
<dbReference type="PANTHER" id="PTHR43580:SF2">
    <property type="entry name" value="CYTOKINE-LIKE NUCLEAR FACTOR N-PAC"/>
    <property type="match status" value="1"/>
</dbReference>
<dbReference type="PANTHER" id="PTHR43580">
    <property type="entry name" value="OXIDOREDUCTASE GLYR1-RELATED"/>
    <property type="match status" value="1"/>
</dbReference>
<reference evidence="5 6" key="1">
    <citation type="submission" date="2024-09" db="EMBL/GenBank/DDBJ databases">
        <authorList>
            <person name="Sun Q."/>
            <person name="Mori K."/>
        </authorList>
    </citation>
    <scope>NUCLEOTIDE SEQUENCE [LARGE SCALE GENOMIC DNA]</scope>
    <source>
        <strain evidence="5 6">JCM 3323</strain>
    </source>
</reference>
<dbReference type="Gene3D" id="1.10.1040.10">
    <property type="entry name" value="N-(1-d-carboxylethyl)-l-norvaline Dehydrogenase, domain 2"/>
    <property type="match status" value="1"/>
</dbReference>
<gene>
    <name evidence="5" type="ORF">ACFFRN_46205</name>
</gene>
<dbReference type="InterPro" id="IPR036291">
    <property type="entry name" value="NAD(P)-bd_dom_sf"/>
</dbReference>
<dbReference type="InterPro" id="IPR006115">
    <property type="entry name" value="6PGDH_NADP-bd"/>
</dbReference>
<feature type="domain" description="NADPH-dependent reductive aminase-like C-terminal" evidence="4">
    <location>
        <begin position="176"/>
        <end position="299"/>
    </location>
</feature>
<evidence type="ECO:0000259" key="3">
    <source>
        <dbReference type="Pfam" id="PF03446"/>
    </source>
</evidence>
<comment type="similarity">
    <text evidence="1">Belongs to the HIBADH-related family.</text>
</comment>
<evidence type="ECO:0000256" key="1">
    <source>
        <dbReference type="ARBA" id="ARBA00009080"/>
    </source>
</evidence>
<dbReference type="GO" id="GO:0016491">
    <property type="term" value="F:oxidoreductase activity"/>
    <property type="evidence" value="ECO:0007669"/>
    <property type="project" value="UniProtKB-KW"/>
</dbReference>
<keyword evidence="6" id="KW-1185">Reference proteome</keyword>
<protein>
    <submittedName>
        <fullName evidence="5">NAD(P)-dependent oxidoreductase</fullName>
        <ecNumber evidence="5">1.1.-.-</ecNumber>
    </submittedName>
</protein>
<sequence>MTGHYASPRNQTMTDDKVTVIGLGSMGTAIAEAFIGAGHPTAVWNRTPHKAAPLAAKGAIHTEAIEDAVAASPLIITCLTTYEDTHRILEPAAAVLPGRTLVTLNSGSPAGAREMAAWAGSHSARYLDGAVKNVPSAVGARDTLIYYSGAKAVFDAYEPTLKVLGGDTVHLGDEIDLAALYEMAVGALLLPALAGFFQGAAAVRARGLEAASMVRFAGKWLDMIKSLLPVYAREIDSGDYSDAVSSVNLFLAGAAHDEDLARETNVDVAWLAPLNDLVRRAAEAGHGDHSISALTEVLSRPYQPTSPSGW</sequence>
<evidence type="ECO:0000313" key="5">
    <source>
        <dbReference type="EMBL" id="MFB9534036.1"/>
    </source>
</evidence>
<evidence type="ECO:0000313" key="6">
    <source>
        <dbReference type="Proteomes" id="UP001589646"/>
    </source>
</evidence>
<feature type="domain" description="6-phosphogluconate dehydrogenase NADP-binding" evidence="3">
    <location>
        <begin position="17"/>
        <end position="172"/>
    </location>
</feature>
<evidence type="ECO:0000256" key="2">
    <source>
        <dbReference type="ARBA" id="ARBA00023002"/>
    </source>
</evidence>
<dbReference type="InterPro" id="IPR048666">
    <property type="entry name" value="RedAm-like_C"/>
</dbReference>
<dbReference type="EMBL" id="JBHMCE010000023">
    <property type="protein sequence ID" value="MFB9534036.1"/>
    <property type="molecule type" value="Genomic_DNA"/>
</dbReference>
<dbReference type="Gene3D" id="3.40.50.720">
    <property type="entry name" value="NAD(P)-binding Rossmann-like Domain"/>
    <property type="match status" value="1"/>
</dbReference>
<evidence type="ECO:0000259" key="4">
    <source>
        <dbReference type="Pfam" id="PF21761"/>
    </source>
</evidence>
<dbReference type="Pfam" id="PF21761">
    <property type="entry name" value="RedAm-like_C"/>
    <property type="match status" value="1"/>
</dbReference>
<dbReference type="InterPro" id="IPR051265">
    <property type="entry name" value="HIBADH-related_NP60_sf"/>
</dbReference>
<dbReference type="EC" id="1.1.-.-" evidence="5"/>
<organism evidence="5 6">
    <name type="scientific">Nonomuraea roseola</name>
    <dbReference type="NCBI Taxonomy" id="46179"/>
    <lineage>
        <taxon>Bacteria</taxon>
        <taxon>Bacillati</taxon>
        <taxon>Actinomycetota</taxon>
        <taxon>Actinomycetes</taxon>
        <taxon>Streptosporangiales</taxon>
        <taxon>Streptosporangiaceae</taxon>
        <taxon>Nonomuraea</taxon>
    </lineage>
</organism>
<keyword evidence="2 5" id="KW-0560">Oxidoreductase</keyword>
<dbReference type="PIRSF" id="PIRSF000103">
    <property type="entry name" value="HIBADH"/>
    <property type="match status" value="1"/>
</dbReference>
<accession>A0ABV5QEV2</accession>
<dbReference type="SUPFAM" id="SSF51735">
    <property type="entry name" value="NAD(P)-binding Rossmann-fold domains"/>
    <property type="match status" value="1"/>
</dbReference>
<dbReference type="Pfam" id="PF03446">
    <property type="entry name" value="NAD_binding_2"/>
    <property type="match status" value="1"/>
</dbReference>
<comment type="caution">
    <text evidence="5">The sequence shown here is derived from an EMBL/GenBank/DDBJ whole genome shotgun (WGS) entry which is preliminary data.</text>
</comment>
<dbReference type="RefSeq" id="WP_346118297.1">
    <property type="nucleotide sequence ID" value="NZ_BAAAXC010000005.1"/>
</dbReference>
<dbReference type="InterPro" id="IPR015815">
    <property type="entry name" value="HIBADH-related"/>
</dbReference>
<dbReference type="InterPro" id="IPR013328">
    <property type="entry name" value="6PGD_dom2"/>
</dbReference>
<dbReference type="Proteomes" id="UP001589646">
    <property type="component" value="Unassembled WGS sequence"/>
</dbReference>